<dbReference type="PANTHER" id="PTHR43601:SF3">
    <property type="entry name" value="THIOREDOXIN, MITOCHONDRIAL"/>
    <property type="match status" value="1"/>
</dbReference>
<sequence>MDTQQVIELALTRDNIQQVVDTSLNQLVVLCFHARSQPESQAMCSRLGNMAKGAQGRFLLATVDCEAEMEIASYFRIQALPTVLLLSQGQPIDGFAGERADADIESMLEKHLPPLWQLKLAEAKALLAKGDAAQQAHDLLKSVYQEVKDATVALPFADACLLLGDIATAQQLLDTIGLADQDGYFQSLKAKLTLALEAADTPEIRQLQQAFEQNSDDYGVRIELARALVAAHREEEGLALLFEVLGKDLGAHGGQIKQVFMDMLTAMGQGNSLANQYRRKLYSLLY</sequence>
<reference evidence="2 3" key="1">
    <citation type="submission" date="2021-03" db="EMBL/GenBank/DDBJ databases">
        <title>Novel species identification of genus Shewanella.</title>
        <authorList>
            <person name="Liu G."/>
            <person name="Zhang Q."/>
        </authorList>
    </citation>
    <scope>NUCLEOTIDE SEQUENCE [LARGE SCALE GENOMIC DNA]</scope>
    <source>
        <strain evidence="2 3">FJAT-52962</strain>
    </source>
</reference>
<evidence type="ECO:0000313" key="2">
    <source>
        <dbReference type="EMBL" id="QSX38554.1"/>
    </source>
</evidence>
<proteinExistence type="predicted"/>
<keyword evidence="3" id="KW-1185">Reference proteome</keyword>
<feature type="domain" description="Thioredoxin" evidence="1">
    <location>
        <begin position="11"/>
        <end position="109"/>
    </location>
</feature>
<dbReference type="Gene3D" id="3.40.30.10">
    <property type="entry name" value="Glutaredoxin"/>
    <property type="match status" value="1"/>
</dbReference>
<dbReference type="EMBL" id="CP071502">
    <property type="protein sequence ID" value="QSX38554.1"/>
    <property type="molecule type" value="Genomic_DNA"/>
</dbReference>
<gene>
    <name evidence="2" type="ORF">JYB85_06995</name>
</gene>
<dbReference type="CDD" id="cd02956">
    <property type="entry name" value="ybbN"/>
    <property type="match status" value="1"/>
</dbReference>
<dbReference type="Pfam" id="PF00085">
    <property type="entry name" value="Thioredoxin"/>
    <property type="match status" value="1"/>
</dbReference>
<evidence type="ECO:0000313" key="3">
    <source>
        <dbReference type="Proteomes" id="UP000663207"/>
    </source>
</evidence>
<dbReference type="RefSeq" id="WP_207381606.1">
    <property type="nucleotide sequence ID" value="NZ_CP071502.1"/>
</dbReference>
<name>A0ABX7R4Z4_9GAMM</name>
<dbReference type="InterPro" id="IPR011990">
    <property type="entry name" value="TPR-like_helical_dom_sf"/>
</dbReference>
<evidence type="ECO:0000259" key="1">
    <source>
        <dbReference type="Pfam" id="PF00085"/>
    </source>
</evidence>
<dbReference type="SUPFAM" id="SSF52833">
    <property type="entry name" value="Thioredoxin-like"/>
    <property type="match status" value="1"/>
</dbReference>
<organism evidence="2 3">
    <name type="scientific">Shewanella sedimentimangrovi</name>
    <dbReference type="NCBI Taxonomy" id="2814293"/>
    <lineage>
        <taxon>Bacteria</taxon>
        <taxon>Pseudomonadati</taxon>
        <taxon>Pseudomonadota</taxon>
        <taxon>Gammaproteobacteria</taxon>
        <taxon>Alteromonadales</taxon>
        <taxon>Shewanellaceae</taxon>
        <taxon>Shewanella</taxon>
    </lineage>
</organism>
<dbReference type="Pfam" id="PF14559">
    <property type="entry name" value="TPR_19"/>
    <property type="match status" value="1"/>
</dbReference>
<protein>
    <submittedName>
        <fullName evidence="2">Tetratricopeptide repeat protein</fullName>
    </submittedName>
</protein>
<dbReference type="Proteomes" id="UP000663207">
    <property type="component" value="Chromosome"/>
</dbReference>
<accession>A0ABX7R4Z4</accession>
<dbReference type="Gene3D" id="1.25.40.10">
    <property type="entry name" value="Tetratricopeptide repeat domain"/>
    <property type="match status" value="2"/>
</dbReference>
<dbReference type="InterPro" id="IPR036249">
    <property type="entry name" value="Thioredoxin-like_sf"/>
</dbReference>
<dbReference type="PANTHER" id="PTHR43601">
    <property type="entry name" value="THIOREDOXIN, MITOCHONDRIAL"/>
    <property type="match status" value="1"/>
</dbReference>
<dbReference type="InterPro" id="IPR013766">
    <property type="entry name" value="Thioredoxin_domain"/>
</dbReference>
<dbReference type="Pfam" id="PF14561">
    <property type="entry name" value="TPR_20"/>
    <property type="match status" value="1"/>
</dbReference>